<name>A0A382Y9S3_9ZZZZ</name>
<protein>
    <recommendedName>
        <fullName evidence="2">Glycosyltransferase subfamily 4-like N-terminal domain-containing protein</fullName>
    </recommendedName>
</protein>
<feature type="non-terminal residue" evidence="1">
    <location>
        <position position="265"/>
    </location>
</feature>
<proteinExistence type="predicted"/>
<feature type="non-terminal residue" evidence="1">
    <location>
        <position position="1"/>
    </location>
</feature>
<sequence>TTEISLGQTLTSLGVEFTLISPGKIENGKFGHVEVKRLSLPGINTFSGARDIRRRILTDFVLADRADCVLVDWRYVKPLETELARLAVPWLITDRGPPASSGLRGGRIGRELLRNLQKRFWSSGWRVANSYASGGFVVSSEHRKLVNGITGGNLEVFVLPAGTEPNQLLGEKTDPSINLKLVYIGRIDKKRGVSEIIHLSEALTDSSINHSLTVVGEGDMENEMASRSELSESLHYQPKVPREEIQRILADNHIGILPMPDIPVW</sequence>
<dbReference type="AlphaFoldDB" id="A0A382Y9S3"/>
<evidence type="ECO:0008006" key="2">
    <source>
        <dbReference type="Google" id="ProtNLM"/>
    </source>
</evidence>
<accession>A0A382Y9S3</accession>
<evidence type="ECO:0000313" key="1">
    <source>
        <dbReference type="EMBL" id="SVD79984.1"/>
    </source>
</evidence>
<reference evidence="1" key="1">
    <citation type="submission" date="2018-05" db="EMBL/GenBank/DDBJ databases">
        <authorList>
            <person name="Lanie J.A."/>
            <person name="Ng W.-L."/>
            <person name="Kazmierczak K.M."/>
            <person name="Andrzejewski T.M."/>
            <person name="Davidsen T.M."/>
            <person name="Wayne K.J."/>
            <person name="Tettelin H."/>
            <person name="Glass J.I."/>
            <person name="Rusch D."/>
            <person name="Podicherti R."/>
            <person name="Tsui H.-C.T."/>
            <person name="Winkler M.E."/>
        </authorList>
    </citation>
    <scope>NUCLEOTIDE SEQUENCE</scope>
</reference>
<organism evidence="1">
    <name type="scientific">marine metagenome</name>
    <dbReference type="NCBI Taxonomy" id="408172"/>
    <lineage>
        <taxon>unclassified sequences</taxon>
        <taxon>metagenomes</taxon>
        <taxon>ecological metagenomes</taxon>
    </lineage>
</organism>
<dbReference type="EMBL" id="UINC01174055">
    <property type="protein sequence ID" value="SVD79984.1"/>
    <property type="molecule type" value="Genomic_DNA"/>
</dbReference>
<dbReference type="SUPFAM" id="SSF53756">
    <property type="entry name" value="UDP-Glycosyltransferase/glycogen phosphorylase"/>
    <property type="match status" value="1"/>
</dbReference>
<dbReference type="Gene3D" id="3.40.50.2000">
    <property type="entry name" value="Glycogen Phosphorylase B"/>
    <property type="match status" value="2"/>
</dbReference>
<gene>
    <name evidence="1" type="ORF">METZ01_LOCUS432838</name>
</gene>